<evidence type="ECO:0000256" key="1">
    <source>
        <dbReference type="SAM" id="MobiDB-lite"/>
    </source>
</evidence>
<proteinExistence type="predicted"/>
<evidence type="ECO:0000313" key="3">
    <source>
        <dbReference type="Proteomes" id="UP001642464"/>
    </source>
</evidence>
<accession>A0ABP0LFL6</accession>
<keyword evidence="3" id="KW-1185">Reference proteome</keyword>
<reference evidence="2 3" key="1">
    <citation type="submission" date="2024-02" db="EMBL/GenBank/DDBJ databases">
        <authorList>
            <person name="Chen Y."/>
            <person name="Shah S."/>
            <person name="Dougan E. K."/>
            <person name="Thang M."/>
            <person name="Chan C."/>
        </authorList>
    </citation>
    <scope>NUCLEOTIDE SEQUENCE [LARGE SCALE GENOMIC DNA]</scope>
</reference>
<organism evidence="2 3">
    <name type="scientific">Durusdinium trenchii</name>
    <dbReference type="NCBI Taxonomy" id="1381693"/>
    <lineage>
        <taxon>Eukaryota</taxon>
        <taxon>Sar</taxon>
        <taxon>Alveolata</taxon>
        <taxon>Dinophyceae</taxon>
        <taxon>Suessiales</taxon>
        <taxon>Symbiodiniaceae</taxon>
        <taxon>Durusdinium</taxon>
    </lineage>
</organism>
<name>A0ABP0LFL6_9DINO</name>
<sequence>YAEMKKEIKSAGGVQERGDGEDEEAAEEEEDEGGGEDGEAPLGAVEEEKTIPPAAYMKIVLQVLTQTEASSENGKVGIARNEPNRHPSLPYPKTGRDWRYSMPTAATVVEKIADALSPSKRGPCMTIVLLLIIFIIISNVPFDADLQCVTTVKSSCYDADVCANCNCCGRVGNSYTELSDAKKQKLCKWKFLFMSKTVDEVCAPLSDCNILDGATCSADSSGNAVSGCSTNLATFCNTVPAT</sequence>
<evidence type="ECO:0000313" key="2">
    <source>
        <dbReference type="EMBL" id="CAK9037057.1"/>
    </source>
</evidence>
<feature type="region of interest" description="Disordered" evidence="1">
    <location>
        <begin position="76"/>
        <end position="96"/>
    </location>
</feature>
<comment type="caution">
    <text evidence="2">The sequence shown here is derived from an EMBL/GenBank/DDBJ whole genome shotgun (WGS) entry which is preliminary data.</text>
</comment>
<feature type="region of interest" description="Disordered" evidence="1">
    <location>
        <begin position="1"/>
        <end position="43"/>
    </location>
</feature>
<dbReference type="EMBL" id="CAXAMM010015725">
    <property type="protein sequence ID" value="CAK9037057.1"/>
    <property type="molecule type" value="Genomic_DNA"/>
</dbReference>
<feature type="non-terminal residue" evidence="2">
    <location>
        <position position="1"/>
    </location>
</feature>
<feature type="compositionally biased region" description="Acidic residues" evidence="1">
    <location>
        <begin position="19"/>
        <end position="39"/>
    </location>
</feature>
<dbReference type="Proteomes" id="UP001642464">
    <property type="component" value="Unassembled WGS sequence"/>
</dbReference>
<gene>
    <name evidence="2" type="ORF">SCF082_LOCUS21984</name>
</gene>
<protein>
    <submittedName>
        <fullName evidence="2">Uncharacterized protein</fullName>
    </submittedName>
</protein>